<organism evidence="2 3">
    <name type="scientific">Stephania cephalantha</name>
    <dbReference type="NCBI Taxonomy" id="152367"/>
    <lineage>
        <taxon>Eukaryota</taxon>
        <taxon>Viridiplantae</taxon>
        <taxon>Streptophyta</taxon>
        <taxon>Embryophyta</taxon>
        <taxon>Tracheophyta</taxon>
        <taxon>Spermatophyta</taxon>
        <taxon>Magnoliopsida</taxon>
        <taxon>Ranunculales</taxon>
        <taxon>Menispermaceae</taxon>
        <taxon>Menispermoideae</taxon>
        <taxon>Cissampelideae</taxon>
        <taxon>Stephania</taxon>
    </lineage>
</organism>
<protein>
    <submittedName>
        <fullName evidence="2">Uncharacterized protein</fullName>
    </submittedName>
</protein>
<dbReference type="EMBL" id="JBBNAG010000004">
    <property type="protein sequence ID" value="KAK9139633.1"/>
    <property type="molecule type" value="Genomic_DNA"/>
</dbReference>
<evidence type="ECO:0000256" key="1">
    <source>
        <dbReference type="SAM" id="MobiDB-lite"/>
    </source>
</evidence>
<evidence type="ECO:0000313" key="2">
    <source>
        <dbReference type="EMBL" id="KAK9139633.1"/>
    </source>
</evidence>
<comment type="caution">
    <text evidence="2">The sequence shown here is derived from an EMBL/GenBank/DDBJ whole genome shotgun (WGS) entry which is preliminary data.</text>
</comment>
<accession>A0AAP0JSX7</accession>
<proteinExistence type="predicted"/>
<sequence>MIIRSCSWNRLNTSVIDLRETKTDLLAESLELMRPRNRGICSRLAVLEGASFLHLASFSGVDGKQGGRTKKKSNRSRWSRSREEDEQNRQGGG</sequence>
<evidence type="ECO:0000313" key="3">
    <source>
        <dbReference type="Proteomes" id="UP001419268"/>
    </source>
</evidence>
<name>A0AAP0JSX7_9MAGN</name>
<keyword evidence="3" id="KW-1185">Reference proteome</keyword>
<feature type="compositionally biased region" description="Basic residues" evidence="1">
    <location>
        <begin position="67"/>
        <end position="79"/>
    </location>
</feature>
<dbReference type="AlphaFoldDB" id="A0AAP0JSX7"/>
<gene>
    <name evidence="2" type="ORF">Scep_009314</name>
</gene>
<feature type="region of interest" description="Disordered" evidence="1">
    <location>
        <begin position="59"/>
        <end position="93"/>
    </location>
</feature>
<dbReference type="Proteomes" id="UP001419268">
    <property type="component" value="Unassembled WGS sequence"/>
</dbReference>
<reference evidence="2 3" key="1">
    <citation type="submission" date="2024-01" db="EMBL/GenBank/DDBJ databases">
        <title>Genome assemblies of Stephania.</title>
        <authorList>
            <person name="Yang L."/>
        </authorList>
    </citation>
    <scope>NUCLEOTIDE SEQUENCE [LARGE SCALE GENOMIC DNA]</scope>
    <source>
        <strain evidence="2">JXDWG</strain>
        <tissue evidence="2">Leaf</tissue>
    </source>
</reference>